<evidence type="ECO:0000313" key="3">
    <source>
        <dbReference type="EMBL" id="KDR74982.1"/>
    </source>
</evidence>
<dbReference type="InterPro" id="IPR045338">
    <property type="entry name" value="DUF6535"/>
</dbReference>
<feature type="transmembrane region" description="Helical" evidence="1">
    <location>
        <begin position="68"/>
        <end position="85"/>
    </location>
</feature>
<feature type="transmembrane region" description="Helical" evidence="1">
    <location>
        <begin position="473"/>
        <end position="493"/>
    </location>
</feature>
<sequence length="1503" mass="167840">MFPRNTNVKLSLIVLRLLILSSIAWVATVWQESSVHDAETFCSIAVTGLILIHCMLGACFLRHPNVNEALDLLITLAETLAFGYLNRTLFKHVTSIPPWASQLYIFYVAMFFTQVCALGLIIGLHIYSLQRGFREQPTICDAKPWAIILGGFLFESRDALYISRRIQIFRGVSGAALLLLLLVVTFFAMIILPVHERGLVPVKEYRTDDLLTDNPGMEPPILNIMAVMNLGSHAARDVELFKAAVNVTPLWNEGAVAPFIPQIPWHNDDPTDSPFKPPCEHVEGNTTFNDLSHNVPSLPYIQTIKIFCPSRYAQNSSAHGKFTLPSSWTFPDIQITIDFSILGISPADALIDARYKTVSIVVGLAAADEDVFSTTTPIPIYTESYMLGSIGFSLRRKYLRPSWATLASVLVSQRTFFVCDLQTLMPDPSSVIVRRNNTGMLRLYGQDDNSEWYVRGDHREHDVFGGLGISGGFWASINGLFVVLFGSSLLWVISGSKPLSIFGVFNGGETTKKILVSSFPRKGHNPHRESSRIEDLDFDALIWQRLRESVNCGPFENPYARYRSPGSSLPTAGYAFVGGNGSRSSDELRLALYPPSGTVFEPITIATLAAGYAQLGDDKRRSNDIELVDRPALALATAAELTRPGCAPAIAPSSTYGAFQFSESVELRPIITQLSSLKDGNSFKLGGTTPQTPFLDIQGPTQISDAEYDNIGLEASENALVWNVYNEESSKIDAATTEASNRGIDVLLVFTGLFSAVLTTFIIQSYQLMIPNPLDTTNNLLTQYLSAQNISNEIGTSSLADAAPSLNQLRWVNGLWFAALSCSLSAALFSMLAKQWLQAAPNVSGSPRHRARQRQRRYLQMRNWHVMTVINALPLLLHATLLLFFAGLIVLLWSGNRAITVATCVIVAFVFLFYFGSIWLSMMDPDCPYQHPISEQLRRWRIWRKNRRSVEVQEDLEGGFQQLPNPWTEEEPDYIPEKINVDDFVDASALVWLIEKSPNETAKATGLQAIAGLPRNFTAFRVLRDAGAISLVLKEFRACFHRDSTLDTQWYVLMPNIAEKYCRAWMRLTCETSKNWPPDLLGHLKALQGLQELNNVSAIAACTRAVAFLDAKDGRSMVLSYLARYTEGHVDFSHEMQCWLLDTFLQCSLISQLRFPRVFIAKEAVPVLIRLLHHTKHTLASNVRSAVALSLSYMTGGNVDPTLFNDEEKRRDQFYELIIPSLAIIVDRPADFSVNVELLDLVTMEFSRIAALALLPTSVNRRHLRSIAQRGLTKLYLDGRTKHLSNNVLESVLQILYPPAPDMLARKEHPLFVTLLLQALWSSSDLRTMVGSVLRLLEPIFSNAHPAVVDTFIEGKGIAILLRAALTGDTGSRRLQLDCMRNLCLFIGTVAHYSLLDASSVHPPNSLNHDHLDHIFHSEFFSTLNMIVTAHRWWLPEINEIWVPALVKLCQLRPQEPVWIGVEATFRKFAEDNEGKDGAHRLLNDLDHMKVLINNPAFTISSM</sequence>
<dbReference type="Proteomes" id="UP000027222">
    <property type="component" value="Unassembled WGS sequence"/>
</dbReference>
<name>A0A067SY78_GALM3</name>
<dbReference type="Pfam" id="PF20153">
    <property type="entry name" value="DUF6535"/>
    <property type="match status" value="1"/>
</dbReference>
<organism evidence="3 4">
    <name type="scientific">Galerina marginata (strain CBS 339.88)</name>
    <dbReference type="NCBI Taxonomy" id="685588"/>
    <lineage>
        <taxon>Eukaryota</taxon>
        <taxon>Fungi</taxon>
        <taxon>Dikarya</taxon>
        <taxon>Basidiomycota</taxon>
        <taxon>Agaricomycotina</taxon>
        <taxon>Agaricomycetes</taxon>
        <taxon>Agaricomycetidae</taxon>
        <taxon>Agaricales</taxon>
        <taxon>Agaricineae</taxon>
        <taxon>Strophariaceae</taxon>
        <taxon>Galerina</taxon>
    </lineage>
</organism>
<evidence type="ECO:0000259" key="2">
    <source>
        <dbReference type="Pfam" id="PF20153"/>
    </source>
</evidence>
<feature type="domain" description="DUF6535" evidence="2">
    <location>
        <begin position="722"/>
        <end position="894"/>
    </location>
</feature>
<keyword evidence="4" id="KW-1185">Reference proteome</keyword>
<dbReference type="InterPro" id="IPR016024">
    <property type="entry name" value="ARM-type_fold"/>
</dbReference>
<dbReference type="SUPFAM" id="SSF48371">
    <property type="entry name" value="ARM repeat"/>
    <property type="match status" value="1"/>
</dbReference>
<feature type="transmembrane region" description="Helical" evidence="1">
    <location>
        <begin position="105"/>
        <end position="127"/>
    </location>
</feature>
<reference evidence="4" key="1">
    <citation type="journal article" date="2014" name="Proc. Natl. Acad. Sci. U.S.A.">
        <title>Extensive sampling of basidiomycete genomes demonstrates inadequacy of the white-rot/brown-rot paradigm for wood decay fungi.</title>
        <authorList>
            <person name="Riley R."/>
            <person name="Salamov A.A."/>
            <person name="Brown D.W."/>
            <person name="Nagy L.G."/>
            <person name="Floudas D."/>
            <person name="Held B.W."/>
            <person name="Levasseur A."/>
            <person name="Lombard V."/>
            <person name="Morin E."/>
            <person name="Otillar R."/>
            <person name="Lindquist E.A."/>
            <person name="Sun H."/>
            <person name="LaButti K.M."/>
            <person name="Schmutz J."/>
            <person name="Jabbour D."/>
            <person name="Luo H."/>
            <person name="Baker S.E."/>
            <person name="Pisabarro A.G."/>
            <person name="Walton J.D."/>
            <person name="Blanchette R.A."/>
            <person name="Henrissat B."/>
            <person name="Martin F."/>
            <person name="Cullen D."/>
            <person name="Hibbett D.S."/>
            <person name="Grigoriev I.V."/>
        </authorList>
    </citation>
    <scope>NUCLEOTIDE SEQUENCE [LARGE SCALE GENOMIC DNA]</scope>
    <source>
        <strain evidence="4">CBS 339.88</strain>
    </source>
</reference>
<accession>A0A067SY78</accession>
<keyword evidence="1" id="KW-0472">Membrane</keyword>
<dbReference type="HOGENOM" id="CLU_248571_0_0_1"/>
<keyword evidence="1" id="KW-1133">Transmembrane helix</keyword>
<gene>
    <name evidence="3" type="ORF">GALMADRAFT_140546</name>
</gene>
<proteinExistence type="predicted"/>
<dbReference type="OrthoDB" id="3185525at2759"/>
<feature type="transmembrane region" description="Helical" evidence="1">
    <location>
        <begin position="43"/>
        <end position="61"/>
    </location>
</feature>
<evidence type="ECO:0000256" key="1">
    <source>
        <dbReference type="SAM" id="Phobius"/>
    </source>
</evidence>
<evidence type="ECO:0000313" key="4">
    <source>
        <dbReference type="Proteomes" id="UP000027222"/>
    </source>
</evidence>
<keyword evidence="1" id="KW-0812">Transmembrane</keyword>
<feature type="transmembrane region" description="Helical" evidence="1">
    <location>
        <begin position="12"/>
        <end position="31"/>
    </location>
</feature>
<dbReference type="EMBL" id="KL142381">
    <property type="protein sequence ID" value="KDR74982.1"/>
    <property type="molecule type" value="Genomic_DNA"/>
</dbReference>
<feature type="transmembrane region" description="Helical" evidence="1">
    <location>
        <begin position="864"/>
        <end position="893"/>
    </location>
</feature>
<dbReference type="STRING" id="685588.A0A067SY78"/>
<feature type="transmembrane region" description="Helical" evidence="1">
    <location>
        <begin position="172"/>
        <end position="194"/>
    </location>
</feature>
<feature type="transmembrane region" description="Helical" evidence="1">
    <location>
        <begin position="899"/>
        <end position="920"/>
    </location>
</feature>
<feature type="transmembrane region" description="Helical" evidence="1">
    <location>
        <begin position="746"/>
        <end position="766"/>
    </location>
</feature>
<protein>
    <recommendedName>
        <fullName evidence="2">DUF6535 domain-containing protein</fullName>
    </recommendedName>
</protein>